<dbReference type="WBParaSite" id="ACRNAN_Path_433.g1634.t1">
    <property type="protein sequence ID" value="ACRNAN_Path_433.g1634.t1"/>
    <property type="gene ID" value="ACRNAN_Path_433.g1634"/>
</dbReference>
<organism evidence="1 2">
    <name type="scientific">Acrobeloides nanus</name>
    <dbReference type="NCBI Taxonomy" id="290746"/>
    <lineage>
        <taxon>Eukaryota</taxon>
        <taxon>Metazoa</taxon>
        <taxon>Ecdysozoa</taxon>
        <taxon>Nematoda</taxon>
        <taxon>Chromadorea</taxon>
        <taxon>Rhabditida</taxon>
        <taxon>Tylenchina</taxon>
        <taxon>Cephalobomorpha</taxon>
        <taxon>Cephaloboidea</taxon>
        <taxon>Cephalobidae</taxon>
        <taxon>Acrobeloides</taxon>
    </lineage>
</organism>
<keyword evidence="1" id="KW-1185">Reference proteome</keyword>
<dbReference type="AlphaFoldDB" id="A0A914C6M2"/>
<protein>
    <submittedName>
        <fullName evidence="2">Uncharacterized protein</fullName>
    </submittedName>
</protein>
<proteinExistence type="predicted"/>
<evidence type="ECO:0000313" key="2">
    <source>
        <dbReference type="WBParaSite" id="ACRNAN_Path_433.g1634.t1"/>
    </source>
</evidence>
<sequence length="79" mass="9378">MDNLNNRATRLRCGIAGVPLRCLVFVRIESWHATCQHEMIDMANHEAEINKQRRSEAVRNRRPQQLSQHEILIQKLFER</sequence>
<reference evidence="2" key="1">
    <citation type="submission" date="2022-11" db="UniProtKB">
        <authorList>
            <consortium name="WormBaseParasite"/>
        </authorList>
    </citation>
    <scope>IDENTIFICATION</scope>
</reference>
<accession>A0A914C6M2</accession>
<dbReference type="Proteomes" id="UP000887540">
    <property type="component" value="Unplaced"/>
</dbReference>
<name>A0A914C6M2_9BILA</name>
<evidence type="ECO:0000313" key="1">
    <source>
        <dbReference type="Proteomes" id="UP000887540"/>
    </source>
</evidence>